<evidence type="ECO:0000256" key="1">
    <source>
        <dbReference type="ARBA" id="ARBA00004370"/>
    </source>
</evidence>
<dbReference type="SMART" id="SM00267">
    <property type="entry name" value="GGDEF"/>
    <property type="match status" value="1"/>
</dbReference>
<evidence type="ECO:0000313" key="12">
    <source>
        <dbReference type="Proteomes" id="UP001629214"/>
    </source>
</evidence>
<dbReference type="NCBIfam" id="TIGR00254">
    <property type="entry name" value="GGDEF"/>
    <property type="match status" value="1"/>
</dbReference>
<dbReference type="RefSeq" id="WP_408166242.1">
    <property type="nucleotide sequence ID" value="NZ_JAQQFR010000003.1"/>
</dbReference>
<gene>
    <name evidence="11" type="ORF">PQR63_05205</name>
</gene>
<dbReference type="CDD" id="cd00130">
    <property type="entry name" value="PAS"/>
    <property type="match status" value="2"/>
</dbReference>
<dbReference type="PANTHER" id="PTHR44757:SF2">
    <property type="entry name" value="BIOFILM ARCHITECTURE MAINTENANCE PROTEIN MBAA"/>
    <property type="match status" value="1"/>
</dbReference>
<feature type="domain" description="EAL" evidence="9">
    <location>
        <begin position="779"/>
        <end position="1033"/>
    </location>
</feature>
<name>A0ABW8Z4I3_9BURK</name>
<dbReference type="SUPFAM" id="SSF55785">
    <property type="entry name" value="PYP-like sensor domain (PAS domain)"/>
    <property type="match status" value="2"/>
</dbReference>
<dbReference type="Pfam" id="PF13426">
    <property type="entry name" value="PAS_9"/>
    <property type="match status" value="1"/>
</dbReference>
<dbReference type="Proteomes" id="UP001629214">
    <property type="component" value="Unassembled WGS sequence"/>
</dbReference>
<dbReference type="SMART" id="SM00086">
    <property type="entry name" value="PAC"/>
    <property type="match status" value="2"/>
</dbReference>
<dbReference type="InterPro" id="IPR035919">
    <property type="entry name" value="EAL_sf"/>
</dbReference>
<dbReference type="PANTHER" id="PTHR44757">
    <property type="entry name" value="DIGUANYLATE CYCLASE DGCP"/>
    <property type="match status" value="1"/>
</dbReference>
<organism evidence="11 12">
    <name type="scientific">Herbaspirillum rhizosphaerae</name>
    <dbReference type="NCBI Taxonomy" id="346179"/>
    <lineage>
        <taxon>Bacteria</taxon>
        <taxon>Pseudomonadati</taxon>
        <taxon>Pseudomonadota</taxon>
        <taxon>Betaproteobacteria</taxon>
        <taxon>Burkholderiales</taxon>
        <taxon>Oxalobacteraceae</taxon>
        <taxon>Herbaspirillum</taxon>
    </lineage>
</organism>
<dbReference type="SMART" id="SM00091">
    <property type="entry name" value="PAS"/>
    <property type="match status" value="2"/>
</dbReference>
<dbReference type="EMBL" id="JAQQFR010000003">
    <property type="protein sequence ID" value="MFL9877763.1"/>
    <property type="molecule type" value="Genomic_DNA"/>
</dbReference>
<feature type="domain" description="PAS" evidence="6">
    <location>
        <begin position="475"/>
        <end position="519"/>
    </location>
</feature>
<dbReference type="Pfam" id="PF08447">
    <property type="entry name" value="PAS_3"/>
    <property type="match status" value="1"/>
</dbReference>
<dbReference type="PROSITE" id="PS50112">
    <property type="entry name" value="PAS"/>
    <property type="match status" value="2"/>
</dbReference>
<dbReference type="Pfam" id="PF00563">
    <property type="entry name" value="EAL"/>
    <property type="match status" value="1"/>
</dbReference>
<comment type="caution">
    <text evidence="11">The sequence shown here is derived from an EMBL/GenBank/DDBJ whole genome shotgun (WGS) entry which is preliminary data.</text>
</comment>
<dbReference type="Pfam" id="PF00990">
    <property type="entry name" value="GGDEF"/>
    <property type="match status" value="1"/>
</dbReference>
<feature type="domain" description="PAC" evidence="7">
    <location>
        <begin position="548"/>
        <end position="600"/>
    </location>
</feature>
<dbReference type="InterPro" id="IPR000160">
    <property type="entry name" value="GGDEF_dom"/>
</dbReference>
<feature type="transmembrane region" description="Helical" evidence="5">
    <location>
        <begin position="7"/>
        <end position="25"/>
    </location>
</feature>
<dbReference type="Gene3D" id="3.20.20.450">
    <property type="entry name" value="EAL domain"/>
    <property type="match status" value="1"/>
</dbReference>
<dbReference type="InterPro" id="IPR006189">
    <property type="entry name" value="CHASE_dom"/>
</dbReference>
<evidence type="ECO:0000259" key="9">
    <source>
        <dbReference type="PROSITE" id="PS50883"/>
    </source>
</evidence>
<dbReference type="PROSITE" id="PS50113">
    <property type="entry name" value="PAC"/>
    <property type="match status" value="2"/>
</dbReference>
<dbReference type="InterPro" id="IPR001633">
    <property type="entry name" value="EAL_dom"/>
</dbReference>
<dbReference type="CDD" id="cd01948">
    <property type="entry name" value="EAL"/>
    <property type="match status" value="1"/>
</dbReference>
<evidence type="ECO:0000259" key="10">
    <source>
        <dbReference type="PROSITE" id="PS50887"/>
    </source>
</evidence>
<evidence type="ECO:0000259" key="6">
    <source>
        <dbReference type="PROSITE" id="PS50112"/>
    </source>
</evidence>
<dbReference type="SUPFAM" id="SSF55073">
    <property type="entry name" value="Nucleotide cyclase"/>
    <property type="match status" value="1"/>
</dbReference>
<protein>
    <submittedName>
        <fullName evidence="11">EAL domain-containing protein</fullName>
    </submittedName>
</protein>
<accession>A0ABW8Z4I3</accession>
<keyword evidence="4 5" id="KW-0472">Membrane</keyword>
<evidence type="ECO:0000259" key="8">
    <source>
        <dbReference type="PROSITE" id="PS50839"/>
    </source>
</evidence>
<keyword evidence="3 5" id="KW-1133">Transmembrane helix</keyword>
<keyword evidence="12" id="KW-1185">Reference proteome</keyword>
<evidence type="ECO:0000259" key="7">
    <source>
        <dbReference type="PROSITE" id="PS50113"/>
    </source>
</evidence>
<dbReference type="InterPro" id="IPR001610">
    <property type="entry name" value="PAC"/>
</dbReference>
<keyword evidence="2 5" id="KW-0812">Transmembrane</keyword>
<reference evidence="11 12" key="1">
    <citation type="journal article" date="2024" name="Chem. Sci.">
        <title>Discovery of megapolipeptins by genome mining of a Burkholderiales bacteria collection.</title>
        <authorList>
            <person name="Paulo B.S."/>
            <person name="Recchia M.J.J."/>
            <person name="Lee S."/>
            <person name="Fergusson C.H."/>
            <person name="Romanowski S.B."/>
            <person name="Hernandez A."/>
            <person name="Krull N."/>
            <person name="Liu D.Y."/>
            <person name="Cavanagh H."/>
            <person name="Bos A."/>
            <person name="Gray C.A."/>
            <person name="Murphy B.T."/>
            <person name="Linington R.G."/>
            <person name="Eustaquio A.S."/>
        </authorList>
    </citation>
    <scope>NUCLEOTIDE SEQUENCE [LARGE SCALE GENOMIC DNA]</scope>
    <source>
        <strain evidence="11 12">RL21-008-BIB-B</strain>
    </source>
</reference>
<feature type="domain" description="PAC" evidence="7">
    <location>
        <begin position="427"/>
        <end position="479"/>
    </location>
</feature>
<evidence type="ECO:0000313" key="11">
    <source>
        <dbReference type="EMBL" id="MFL9877763.1"/>
    </source>
</evidence>
<feature type="domain" description="PAS" evidence="6">
    <location>
        <begin position="352"/>
        <end position="424"/>
    </location>
</feature>
<dbReference type="SUPFAM" id="SSF141868">
    <property type="entry name" value="EAL domain-like"/>
    <property type="match status" value="1"/>
</dbReference>
<dbReference type="PROSITE" id="PS50883">
    <property type="entry name" value="EAL"/>
    <property type="match status" value="1"/>
</dbReference>
<comment type="subcellular location">
    <subcellularLocation>
        <location evidence="1">Membrane</location>
    </subcellularLocation>
</comment>
<dbReference type="InterPro" id="IPR052155">
    <property type="entry name" value="Biofilm_reg_signaling"/>
</dbReference>
<dbReference type="InterPro" id="IPR042240">
    <property type="entry name" value="CHASE_sf"/>
</dbReference>
<dbReference type="CDD" id="cd01949">
    <property type="entry name" value="GGDEF"/>
    <property type="match status" value="1"/>
</dbReference>
<feature type="domain" description="CHASE" evidence="8">
    <location>
        <begin position="129"/>
        <end position="294"/>
    </location>
</feature>
<dbReference type="InterPro" id="IPR043128">
    <property type="entry name" value="Rev_trsase/Diguanyl_cyclase"/>
</dbReference>
<evidence type="ECO:0000256" key="2">
    <source>
        <dbReference type="ARBA" id="ARBA00022692"/>
    </source>
</evidence>
<dbReference type="PROSITE" id="PS50839">
    <property type="entry name" value="CHASE"/>
    <property type="match status" value="1"/>
</dbReference>
<dbReference type="PROSITE" id="PS50887">
    <property type="entry name" value="GGDEF"/>
    <property type="match status" value="1"/>
</dbReference>
<feature type="domain" description="GGDEF" evidence="10">
    <location>
        <begin position="632"/>
        <end position="770"/>
    </location>
</feature>
<sequence length="1037" mass="115535">MNWVRQILLPLVILIAGFSVTWLAWDHERQASNKELRAQFDFSLREAVSRVEQRIASYEQMLHGVQGLVVSSGTFDRTAFHDYVSSLNLDANFSGIQAIGAEEWLPADEKINHIARMHQLGFADYAIRPAGDRANYAPIIMREPYIGNNRAPFGYDPWSETKRRRAMEKARDSGMAAISGKVLLDIDNGNEAQASFLMYLPVYAHGMPLSTIEERRANLVGWVHASFRMSDVIASLYGEQPMGVAFSIYDGVEPSPEAVLYRSVGSDAAAAPLHKDAISATEYLVVAGHNWTLTMNTMDDFNARYGRNAEAQTAVTGIGLTLLLALLAWALMSSRRRAIRLAGKMTSELRASEEQFRAIADCTVNWEIWWGMDGKPRWINPSVKEYTGYTVEECMAMDDLRAQMIYAEDLPRVGPELDKGLLGERGDDLEFRCVRKDGSLFWLSASWVPIYDANGALAGYRTSGRDITERKQVEAELRIAAVAFDSLEGIMVTDAESRILRVNNAFAKMTGYSAAEIIGLTPDVLRSDRHSPQFYDEIWETVQRFGGWQGEVWTRRKNGKVFPEWLTISAVKSDDGSTTHYVGTHHDITERKIAEERIKELAFFDALTRLPNRTLLLDRLKQAIAVSARNKTCSALLFIDLDHFKTLNDTLGHDKGDLLLKQVAQRLALSVRTNDTVARVGGDEFVVVLESLHKSPQEAATQTKAIGEKILSVLGEPYQLEDVDYRTTASVGATVFRGRQASIDELLKQADLAMYKSKETGRNSMSFFDPAMQTVVLERAALEAGLRKAIDGGQLVLHYQAQVVEGGRVTGAEVLVRWQHPQRGTVPPGEFIPLAEETGLILSLGNWVMETACTQLARWAERVDTSHLTIAVNVSAQQFRESDFVETVSAIIARTGANPKRLKLELTESLLVDNVEDIIQKMYALKAKGVEFSLDDFGIGYSSLSYLKRLPLNQLKIDQSFVRDVLVDPNDASIAKTIVALAQSLGLGVIAEGVETDAQRSFLADAGCHAYQGYFFCRPLPLEDFEKFVQEVDPILE</sequence>
<dbReference type="InterPro" id="IPR000014">
    <property type="entry name" value="PAS"/>
</dbReference>
<dbReference type="Gene3D" id="3.30.450.20">
    <property type="entry name" value="PAS domain"/>
    <property type="match status" value="2"/>
</dbReference>
<dbReference type="Pfam" id="PF03924">
    <property type="entry name" value="CHASE"/>
    <property type="match status" value="1"/>
</dbReference>
<evidence type="ECO:0000256" key="3">
    <source>
        <dbReference type="ARBA" id="ARBA00022989"/>
    </source>
</evidence>
<dbReference type="InterPro" id="IPR000700">
    <property type="entry name" value="PAS-assoc_C"/>
</dbReference>
<evidence type="ECO:0000256" key="4">
    <source>
        <dbReference type="ARBA" id="ARBA00023136"/>
    </source>
</evidence>
<dbReference type="InterPro" id="IPR029787">
    <property type="entry name" value="Nucleotide_cyclase"/>
</dbReference>
<proteinExistence type="predicted"/>
<dbReference type="SMART" id="SM00052">
    <property type="entry name" value="EAL"/>
    <property type="match status" value="1"/>
</dbReference>
<dbReference type="Gene3D" id="3.30.70.270">
    <property type="match status" value="1"/>
</dbReference>
<dbReference type="InterPro" id="IPR035965">
    <property type="entry name" value="PAS-like_dom_sf"/>
</dbReference>
<dbReference type="InterPro" id="IPR013655">
    <property type="entry name" value="PAS_fold_3"/>
</dbReference>
<dbReference type="SMART" id="SM01079">
    <property type="entry name" value="CHASE"/>
    <property type="match status" value="1"/>
</dbReference>
<dbReference type="Gene3D" id="3.30.450.350">
    <property type="entry name" value="CHASE domain"/>
    <property type="match status" value="1"/>
</dbReference>
<evidence type="ECO:0000256" key="5">
    <source>
        <dbReference type="SAM" id="Phobius"/>
    </source>
</evidence>
<dbReference type="NCBIfam" id="TIGR00229">
    <property type="entry name" value="sensory_box"/>
    <property type="match status" value="2"/>
</dbReference>